<dbReference type="Proteomes" id="UP000069272">
    <property type="component" value="Chromosome 2R"/>
</dbReference>
<proteinExistence type="predicted"/>
<accession>A0A182FX41</accession>
<evidence type="ECO:0000313" key="2">
    <source>
        <dbReference type="Proteomes" id="UP000069272"/>
    </source>
</evidence>
<organism evidence="1 2">
    <name type="scientific">Anopheles albimanus</name>
    <name type="common">New world malaria mosquito</name>
    <dbReference type="NCBI Taxonomy" id="7167"/>
    <lineage>
        <taxon>Eukaryota</taxon>
        <taxon>Metazoa</taxon>
        <taxon>Ecdysozoa</taxon>
        <taxon>Arthropoda</taxon>
        <taxon>Hexapoda</taxon>
        <taxon>Insecta</taxon>
        <taxon>Pterygota</taxon>
        <taxon>Neoptera</taxon>
        <taxon>Endopterygota</taxon>
        <taxon>Diptera</taxon>
        <taxon>Nematocera</taxon>
        <taxon>Culicoidea</taxon>
        <taxon>Culicidae</taxon>
        <taxon>Anophelinae</taxon>
        <taxon>Anopheles</taxon>
    </lineage>
</organism>
<dbReference type="AlphaFoldDB" id="A0A182FX41"/>
<protein>
    <submittedName>
        <fullName evidence="1">Uncharacterized protein</fullName>
    </submittedName>
</protein>
<sequence>MMPGIRLNGKRRSIVPPTLERCFFQQPKWDAEYHQCPGCFEAMI</sequence>
<dbReference type="VEuPathDB" id="VectorBase:AALB014220"/>
<reference evidence="1" key="2">
    <citation type="submission" date="2022-08" db="UniProtKB">
        <authorList>
            <consortium name="EnsemblMetazoa"/>
        </authorList>
    </citation>
    <scope>IDENTIFICATION</scope>
    <source>
        <strain evidence="1">STECLA/ALBI9_A</strain>
    </source>
</reference>
<dbReference type="EnsemblMetazoa" id="AALB014220-RA">
    <property type="protein sequence ID" value="AALB014220-PA"/>
    <property type="gene ID" value="AALB014220"/>
</dbReference>
<keyword evidence="2" id="KW-1185">Reference proteome</keyword>
<name>A0A182FX41_ANOAL</name>
<evidence type="ECO:0000313" key="1">
    <source>
        <dbReference type="EnsemblMetazoa" id="AALB014220-PA"/>
    </source>
</evidence>
<reference evidence="1 2" key="1">
    <citation type="journal article" date="2017" name="G3 (Bethesda)">
        <title>The Physical Genome Mapping of Anopheles albimanus Corrected Scaffold Misassemblies and Identified Interarm Rearrangements in Genus Anopheles.</title>
        <authorList>
            <person name="Artemov G.N."/>
            <person name="Peery A.N."/>
            <person name="Jiang X."/>
            <person name="Tu Z."/>
            <person name="Stegniy V.N."/>
            <person name="Sharakhova M.V."/>
            <person name="Sharakhov I.V."/>
        </authorList>
    </citation>
    <scope>NUCLEOTIDE SEQUENCE [LARGE SCALE GENOMIC DNA]</scope>
    <source>
        <strain evidence="1 2">ALBI9_A</strain>
    </source>
</reference>